<evidence type="ECO:0000313" key="3">
    <source>
        <dbReference type="EMBL" id="GFH77247.1"/>
    </source>
</evidence>
<organism evidence="3 4">
    <name type="scientific">Streptomyces gougerotii</name>
    <dbReference type="NCBI Taxonomy" id="53448"/>
    <lineage>
        <taxon>Bacteria</taxon>
        <taxon>Bacillati</taxon>
        <taxon>Actinomycetota</taxon>
        <taxon>Actinomycetes</taxon>
        <taxon>Kitasatosporales</taxon>
        <taxon>Streptomycetaceae</taxon>
        <taxon>Streptomyces</taxon>
        <taxon>Streptomyces diastaticus group</taxon>
    </lineage>
</organism>
<accession>A0ABQ1D3X6</accession>
<dbReference type="InterPro" id="IPR000182">
    <property type="entry name" value="GNAT_dom"/>
</dbReference>
<evidence type="ECO:0000256" key="1">
    <source>
        <dbReference type="SAM" id="MobiDB-lite"/>
    </source>
</evidence>
<evidence type="ECO:0000259" key="2">
    <source>
        <dbReference type="PROSITE" id="PS51186"/>
    </source>
</evidence>
<name>A0ABQ1D3X6_9ACTN</name>
<evidence type="ECO:0000313" key="4">
    <source>
        <dbReference type="Proteomes" id="UP000480804"/>
    </source>
</evidence>
<dbReference type="CDD" id="cd04301">
    <property type="entry name" value="NAT_SF"/>
    <property type="match status" value="1"/>
</dbReference>
<keyword evidence="4" id="KW-1185">Reference proteome</keyword>
<reference evidence="3 4" key="1">
    <citation type="submission" date="2020-02" db="EMBL/GenBank/DDBJ databases">
        <title>Whole genome shotgun sequence of Streptomyces gougerotii NBRC 13043.</title>
        <authorList>
            <person name="Ichikawa N."/>
            <person name="Komaki H."/>
            <person name="Tamura T."/>
        </authorList>
    </citation>
    <scope>NUCLEOTIDE SEQUENCE [LARGE SCALE GENOMIC DNA]</scope>
    <source>
        <strain evidence="3 4">NBRC 13043</strain>
    </source>
</reference>
<dbReference type="PROSITE" id="PS51186">
    <property type="entry name" value="GNAT"/>
    <property type="match status" value="1"/>
</dbReference>
<dbReference type="Pfam" id="PF00583">
    <property type="entry name" value="Acetyltransf_1"/>
    <property type="match status" value="1"/>
</dbReference>
<protein>
    <recommendedName>
        <fullName evidence="2">N-acetyltransferase domain-containing protein</fullName>
    </recommendedName>
</protein>
<dbReference type="InterPro" id="IPR016181">
    <property type="entry name" value="Acyl_CoA_acyltransferase"/>
</dbReference>
<sequence>MFSRSTWSQAAEAPSSSARDASAAMDVRGQTVPPALRIDLDRREPGPAPVHHAPPDRPRRAARFAVVDGETGRPGAGDRAVRVDGRWAGFAAVEVDPERRRHGLASDVMAALASRALDEGASAAWLQVERENTAARALYERAGFGVHHHYHHHRAPGTGAADPGDRC</sequence>
<comment type="caution">
    <text evidence="3">The sequence shown here is derived from an EMBL/GenBank/DDBJ whole genome shotgun (WGS) entry which is preliminary data.</text>
</comment>
<dbReference type="Proteomes" id="UP000480804">
    <property type="component" value="Unassembled WGS sequence"/>
</dbReference>
<feature type="region of interest" description="Disordered" evidence="1">
    <location>
        <begin position="1"/>
        <end position="60"/>
    </location>
</feature>
<gene>
    <name evidence="3" type="ORF">Sgou_19170</name>
</gene>
<dbReference type="Gene3D" id="3.40.630.30">
    <property type="match status" value="1"/>
</dbReference>
<feature type="domain" description="N-acetyltransferase" evidence="2">
    <location>
        <begin position="25"/>
        <end position="165"/>
    </location>
</feature>
<dbReference type="SUPFAM" id="SSF55729">
    <property type="entry name" value="Acyl-CoA N-acyltransferases (Nat)"/>
    <property type="match status" value="1"/>
</dbReference>
<dbReference type="EMBL" id="BLLO01000016">
    <property type="protein sequence ID" value="GFH77247.1"/>
    <property type="molecule type" value="Genomic_DNA"/>
</dbReference>
<proteinExistence type="predicted"/>
<feature type="compositionally biased region" description="Low complexity" evidence="1">
    <location>
        <begin position="10"/>
        <end position="24"/>
    </location>
</feature>